<sequence length="675" mass="75392">MSDRPNHLQTPITVTGPGGFIKLTMQNLGPGVEKFALAITKAIFAHKYTAEMGYHSTNKKGGKHHIFAITRCVADGNEMIEMHEGEIVFELCGVQSTPTFYHFPVRGQPPKLFLRSHPKNRLDPPVISVGQVGCIQVTSYQTSSFAAEPLGPPAGPQACDADWASHGGHCYKYFPVQLNYHDAESKCAEEGASVVHIANADENAFVGTLLPQAEKSWVWTSNPVDVDKYHNYWPGRRECIRFFSWVWFTNEDASDEGCFKNTPDSSQQASYVCEKEAPTDFCDYPLILIVGVPHDDAGYTASIFSDIRKYLKARVKTHLKCNPNGWIGIEKFANAQWLACPMSSDADELLNCIDGIPSARMHSLPHAGFSMPQDTKENSIGLMPAVAHALTAVEHWYFYELDRIRFPDVLDLWVMEVVLPGPSSKPPMSEGFGPKLYDPVDLWFTYDIYPSNYGVIDGGRLGVNVGLDPLEEFKTTTVDVNFGSMWRPIWFTSTFDPVDHSWHVSNPTLLEQYGFAQILTCRHHCDNDDCPGNDVKGRYVTFVCPYLSTLMEHCYKCHGGSWVTTDEWQPDEVVICDGWTQEIIERQCNTPHYIEACFKHGTTYSIAGVDPIQAKSALDCQQQCFAQDGCNYFTYSEDEASLPNACWLLEHIGGVSEKSHFISGDKECADGSSLP</sequence>
<evidence type="ECO:0000256" key="1">
    <source>
        <dbReference type="ARBA" id="ARBA00022737"/>
    </source>
</evidence>
<organism evidence="5">
    <name type="scientific">Eutreptiella gymnastica</name>
    <dbReference type="NCBI Taxonomy" id="73025"/>
    <lineage>
        <taxon>Eukaryota</taxon>
        <taxon>Discoba</taxon>
        <taxon>Euglenozoa</taxon>
        <taxon>Euglenida</taxon>
        <taxon>Spirocuta</taxon>
        <taxon>Euglenophyceae</taxon>
        <taxon>Eutreptiales</taxon>
        <taxon>Eutreptiaceae</taxon>
        <taxon>Eutreptiella</taxon>
    </lineage>
</organism>
<dbReference type="PROSITE" id="PS50041">
    <property type="entry name" value="C_TYPE_LECTIN_2"/>
    <property type="match status" value="1"/>
</dbReference>
<dbReference type="GO" id="GO:0006508">
    <property type="term" value="P:proteolysis"/>
    <property type="evidence" value="ECO:0007669"/>
    <property type="project" value="InterPro"/>
</dbReference>
<feature type="domain" description="C-type lectin" evidence="3">
    <location>
        <begin position="166"/>
        <end position="276"/>
    </location>
</feature>
<reference evidence="5" key="1">
    <citation type="submission" date="2021-01" db="EMBL/GenBank/DDBJ databases">
        <authorList>
            <person name="Corre E."/>
            <person name="Pelletier E."/>
            <person name="Niang G."/>
            <person name="Scheremetjew M."/>
            <person name="Finn R."/>
            <person name="Kale V."/>
            <person name="Holt S."/>
            <person name="Cochrane G."/>
            <person name="Meng A."/>
            <person name="Brown T."/>
            <person name="Cohen L."/>
        </authorList>
    </citation>
    <scope>NUCLEOTIDE SEQUENCE</scope>
    <source>
        <strain evidence="5">CCMP1594</strain>
    </source>
</reference>
<dbReference type="Pfam" id="PF00059">
    <property type="entry name" value="Lectin_C"/>
    <property type="match status" value="1"/>
</dbReference>
<dbReference type="GO" id="GO:0005576">
    <property type="term" value="C:extracellular region"/>
    <property type="evidence" value="ECO:0007669"/>
    <property type="project" value="InterPro"/>
</dbReference>
<dbReference type="PROSITE" id="PS50948">
    <property type="entry name" value="PAN"/>
    <property type="match status" value="1"/>
</dbReference>
<evidence type="ECO:0008006" key="6">
    <source>
        <dbReference type="Google" id="ProtNLM"/>
    </source>
</evidence>
<feature type="domain" description="Apple" evidence="4">
    <location>
        <begin position="597"/>
        <end position="668"/>
    </location>
</feature>
<dbReference type="InterPro" id="IPR000177">
    <property type="entry name" value="Apple"/>
</dbReference>
<dbReference type="Gene3D" id="3.10.100.10">
    <property type="entry name" value="Mannose-Binding Protein A, subunit A"/>
    <property type="match status" value="1"/>
</dbReference>
<dbReference type="InterPro" id="IPR003609">
    <property type="entry name" value="Pan_app"/>
</dbReference>
<dbReference type="Gene3D" id="3.50.4.10">
    <property type="entry name" value="Hepatocyte Growth Factor"/>
    <property type="match status" value="1"/>
</dbReference>
<dbReference type="InterPro" id="IPR016186">
    <property type="entry name" value="C-type_lectin-like/link_sf"/>
</dbReference>
<keyword evidence="2" id="KW-1015">Disulfide bond</keyword>
<dbReference type="InterPro" id="IPR016187">
    <property type="entry name" value="CTDL_fold"/>
</dbReference>
<dbReference type="SMART" id="SM00223">
    <property type="entry name" value="APPLE"/>
    <property type="match status" value="1"/>
</dbReference>
<gene>
    <name evidence="5" type="ORF">EGYM00163_LOCUS24811</name>
</gene>
<evidence type="ECO:0000259" key="3">
    <source>
        <dbReference type="PROSITE" id="PS50041"/>
    </source>
</evidence>
<dbReference type="AlphaFoldDB" id="A0A7S4FST5"/>
<evidence type="ECO:0000313" key="5">
    <source>
        <dbReference type="EMBL" id="CAE0813660.1"/>
    </source>
</evidence>
<dbReference type="InterPro" id="IPR001304">
    <property type="entry name" value="C-type_lectin-like"/>
</dbReference>
<proteinExistence type="predicted"/>
<keyword evidence="1" id="KW-0677">Repeat</keyword>
<accession>A0A7S4FST5</accession>
<evidence type="ECO:0000256" key="2">
    <source>
        <dbReference type="ARBA" id="ARBA00023157"/>
    </source>
</evidence>
<name>A0A7S4FST5_9EUGL</name>
<dbReference type="EMBL" id="HBJA01070633">
    <property type="protein sequence ID" value="CAE0813660.1"/>
    <property type="molecule type" value="Transcribed_RNA"/>
</dbReference>
<dbReference type="SUPFAM" id="SSF56436">
    <property type="entry name" value="C-type lectin-like"/>
    <property type="match status" value="1"/>
</dbReference>
<protein>
    <recommendedName>
        <fullName evidence="6">C-type lectin domain-containing protein</fullName>
    </recommendedName>
</protein>
<evidence type="ECO:0000259" key="4">
    <source>
        <dbReference type="PROSITE" id="PS50948"/>
    </source>
</evidence>
<dbReference type="CDD" id="cd00037">
    <property type="entry name" value="CLECT"/>
    <property type="match status" value="1"/>
</dbReference>
<dbReference type="SMART" id="SM00034">
    <property type="entry name" value="CLECT"/>
    <property type="match status" value="1"/>
</dbReference>